<dbReference type="Proteomes" id="UP000027265">
    <property type="component" value="Unassembled WGS sequence"/>
</dbReference>
<sequence>LSICGGVGMIGSGSVVGPVEWDGVVGHGDEGKMRYSNCVDRKGEQSGGCR</sequence>
<dbReference type="HOGENOM" id="CLU_3129753_0_0_1"/>
<name>A0A067PSD1_9AGAM</name>
<dbReference type="EMBL" id="KL197721">
    <property type="protein sequence ID" value="KDQ56740.1"/>
    <property type="molecule type" value="Genomic_DNA"/>
</dbReference>
<protein>
    <submittedName>
        <fullName evidence="1">Uncharacterized protein</fullName>
    </submittedName>
</protein>
<dbReference type="InParanoid" id="A0A067PSD1"/>
<dbReference type="AlphaFoldDB" id="A0A067PSD1"/>
<evidence type="ECO:0000313" key="2">
    <source>
        <dbReference type="Proteomes" id="UP000027265"/>
    </source>
</evidence>
<organism evidence="1 2">
    <name type="scientific">Jaapia argillacea MUCL 33604</name>
    <dbReference type="NCBI Taxonomy" id="933084"/>
    <lineage>
        <taxon>Eukaryota</taxon>
        <taxon>Fungi</taxon>
        <taxon>Dikarya</taxon>
        <taxon>Basidiomycota</taxon>
        <taxon>Agaricomycotina</taxon>
        <taxon>Agaricomycetes</taxon>
        <taxon>Agaricomycetidae</taxon>
        <taxon>Jaapiales</taxon>
        <taxon>Jaapiaceae</taxon>
        <taxon>Jaapia</taxon>
    </lineage>
</organism>
<evidence type="ECO:0000313" key="1">
    <source>
        <dbReference type="EMBL" id="KDQ56740.1"/>
    </source>
</evidence>
<gene>
    <name evidence="1" type="ORF">JAAARDRAFT_36230</name>
</gene>
<reference evidence="2" key="1">
    <citation type="journal article" date="2014" name="Proc. Natl. Acad. Sci. U.S.A.">
        <title>Extensive sampling of basidiomycete genomes demonstrates inadequacy of the white-rot/brown-rot paradigm for wood decay fungi.</title>
        <authorList>
            <person name="Riley R."/>
            <person name="Salamov A.A."/>
            <person name="Brown D.W."/>
            <person name="Nagy L.G."/>
            <person name="Floudas D."/>
            <person name="Held B.W."/>
            <person name="Levasseur A."/>
            <person name="Lombard V."/>
            <person name="Morin E."/>
            <person name="Otillar R."/>
            <person name="Lindquist E.A."/>
            <person name="Sun H."/>
            <person name="LaButti K.M."/>
            <person name="Schmutz J."/>
            <person name="Jabbour D."/>
            <person name="Luo H."/>
            <person name="Baker S.E."/>
            <person name="Pisabarro A.G."/>
            <person name="Walton J.D."/>
            <person name="Blanchette R.A."/>
            <person name="Henrissat B."/>
            <person name="Martin F."/>
            <person name="Cullen D."/>
            <person name="Hibbett D.S."/>
            <person name="Grigoriev I.V."/>
        </authorList>
    </citation>
    <scope>NUCLEOTIDE SEQUENCE [LARGE SCALE GENOMIC DNA]</scope>
    <source>
        <strain evidence="2">MUCL 33604</strain>
    </source>
</reference>
<proteinExistence type="predicted"/>
<feature type="non-terminal residue" evidence="1">
    <location>
        <position position="1"/>
    </location>
</feature>
<accession>A0A067PSD1</accession>
<keyword evidence="2" id="KW-1185">Reference proteome</keyword>